<dbReference type="InterPro" id="IPR016186">
    <property type="entry name" value="C-type_lectin-like/link_sf"/>
</dbReference>
<dbReference type="Proteomes" id="UP000529637">
    <property type="component" value="Unassembled WGS sequence"/>
</dbReference>
<gene>
    <name evidence="2" type="ORF">HQN59_19160</name>
</gene>
<dbReference type="EMBL" id="JABWMJ010000009">
    <property type="protein sequence ID" value="NUZ07889.1"/>
    <property type="molecule type" value="Genomic_DNA"/>
</dbReference>
<evidence type="ECO:0000259" key="1">
    <source>
        <dbReference type="Pfam" id="PF07588"/>
    </source>
</evidence>
<reference evidence="2 3" key="1">
    <citation type="submission" date="2020-06" db="EMBL/GenBank/DDBJ databases">
        <title>Schlegella sp. ID0723 isolated from air conditioner.</title>
        <authorList>
            <person name="Kim D.Y."/>
            <person name="Kim D.-U."/>
        </authorList>
    </citation>
    <scope>NUCLEOTIDE SEQUENCE [LARGE SCALE GENOMIC DNA]</scope>
    <source>
        <strain evidence="2 3">ID0723</strain>
    </source>
</reference>
<evidence type="ECO:0000313" key="3">
    <source>
        <dbReference type="Proteomes" id="UP000529637"/>
    </source>
</evidence>
<dbReference type="InterPro" id="IPR011448">
    <property type="entry name" value="DUF1554"/>
</dbReference>
<dbReference type="AlphaFoldDB" id="A0A7Y6NRB5"/>
<sequence length="215" mass="22216">MRPWPFLIAAAVLASSCGGGDDDDDPDVTFFVSSATSPTGNLGGLAGADATCQRLAGAVGEGGRTWRAYLSVERGPTAQPVNARDRIGPGPWHNVNHELVARDLAELHSRSGDAAVFLDERGQRINGQWTGSPTPVEHDILTGSKADGTLQPGATCSDWTSAATDVTAQVGHSDGLGPNQNATPPLSSWNSAHTALNCSNTAPRGGAGRIYCFAP</sequence>
<dbReference type="SUPFAM" id="SSF56436">
    <property type="entry name" value="C-type lectin-like"/>
    <property type="match status" value="1"/>
</dbReference>
<organism evidence="2 3">
    <name type="scientific">Piscinibacter koreensis</name>
    <dbReference type="NCBI Taxonomy" id="2742824"/>
    <lineage>
        <taxon>Bacteria</taxon>
        <taxon>Pseudomonadati</taxon>
        <taxon>Pseudomonadota</taxon>
        <taxon>Betaproteobacteria</taxon>
        <taxon>Burkholderiales</taxon>
        <taxon>Sphaerotilaceae</taxon>
        <taxon>Piscinibacter</taxon>
    </lineage>
</organism>
<feature type="domain" description="DUF1554" evidence="1">
    <location>
        <begin position="39"/>
        <end position="173"/>
    </location>
</feature>
<proteinExistence type="predicted"/>
<dbReference type="Gene3D" id="3.10.100.10">
    <property type="entry name" value="Mannose-Binding Protein A, subunit A"/>
    <property type="match status" value="1"/>
</dbReference>
<keyword evidence="3" id="KW-1185">Reference proteome</keyword>
<dbReference type="Pfam" id="PF07588">
    <property type="entry name" value="DUF1554"/>
    <property type="match status" value="1"/>
</dbReference>
<dbReference type="PROSITE" id="PS51257">
    <property type="entry name" value="PROKAR_LIPOPROTEIN"/>
    <property type="match status" value="1"/>
</dbReference>
<protein>
    <submittedName>
        <fullName evidence="2">DUF1554 domain-containing protein</fullName>
    </submittedName>
</protein>
<accession>A0A7Y6NRB5</accession>
<comment type="caution">
    <text evidence="2">The sequence shown here is derived from an EMBL/GenBank/DDBJ whole genome shotgun (WGS) entry which is preliminary data.</text>
</comment>
<name>A0A7Y6NRB5_9BURK</name>
<evidence type="ECO:0000313" key="2">
    <source>
        <dbReference type="EMBL" id="NUZ07889.1"/>
    </source>
</evidence>
<dbReference type="InterPro" id="IPR016187">
    <property type="entry name" value="CTDL_fold"/>
</dbReference>